<evidence type="ECO:0000313" key="1">
    <source>
        <dbReference type="EMBL" id="CUQ27737.1"/>
    </source>
</evidence>
<gene>
    <name evidence="1" type="ORF">ERS852557_03331</name>
</gene>
<dbReference type="KEGG" id="btho:Btheta7330_01103"/>
<name>A0A0P0FIC6_BACT4</name>
<protein>
    <submittedName>
        <fullName evidence="1">Uncharacterized protein</fullName>
    </submittedName>
</protein>
<dbReference type="Proteomes" id="UP000095541">
    <property type="component" value="Unassembled WGS sequence"/>
</dbReference>
<dbReference type="PATRIC" id="fig|818.23.peg.1127"/>
<proteinExistence type="predicted"/>
<organism evidence="1 2">
    <name type="scientific">Bacteroides thetaiotaomicron</name>
    <dbReference type="NCBI Taxonomy" id="818"/>
    <lineage>
        <taxon>Bacteria</taxon>
        <taxon>Pseudomonadati</taxon>
        <taxon>Bacteroidota</taxon>
        <taxon>Bacteroidia</taxon>
        <taxon>Bacteroidales</taxon>
        <taxon>Bacteroidaceae</taxon>
        <taxon>Bacteroides</taxon>
    </lineage>
</organism>
<sequence>MFSLLVTFRTITIKNDFCYVQTIGITYTYNGGKIQDAINDD</sequence>
<accession>I0PZL5</accession>
<evidence type="ECO:0000313" key="2">
    <source>
        <dbReference type="Proteomes" id="UP000095541"/>
    </source>
</evidence>
<dbReference type="AlphaFoldDB" id="A0A0P0FIC6"/>
<accession>A0A0P0FIC6</accession>
<reference evidence="1 2" key="1">
    <citation type="submission" date="2015-09" db="EMBL/GenBank/DDBJ databases">
        <authorList>
            <consortium name="Pathogen Informatics"/>
        </authorList>
    </citation>
    <scope>NUCLEOTIDE SEQUENCE [LARGE SCALE GENOMIC DNA]</scope>
    <source>
        <strain evidence="1 2">2789STDY5834945</strain>
    </source>
</reference>
<dbReference type="EMBL" id="CZBI01000004">
    <property type="protein sequence ID" value="CUQ27737.1"/>
    <property type="molecule type" value="Genomic_DNA"/>
</dbReference>